<dbReference type="EMBL" id="JAGGLI010000001">
    <property type="protein sequence ID" value="MBP2026384.1"/>
    <property type="molecule type" value="Genomic_DNA"/>
</dbReference>
<proteinExistence type="predicted"/>
<dbReference type="Gene3D" id="3.30.420.10">
    <property type="entry name" value="Ribonuclease H-like superfamily/Ribonuclease H"/>
    <property type="match status" value="1"/>
</dbReference>
<dbReference type="SUPFAM" id="SSF53098">
    <property type="entry name" value="Ribonuclease H-like"/>
    <property type="match status" value="1"/>
</dbReference>
<accession>A0ABS4KF35</accession>
<dbReference type="PROSITE" id="PS50879">
    <property type="entry name" value="RNASE_H_1"/>
    <property type="match status" value="1"/>
</dbReference>
<dbReference type="CDD" id="cd09279">
    <property type="entry name" value="RNase_HI_like"/>
    <property type="match status" value="1"/>
</dbReference>
<comment type="caution">
    <text evidence="2">The sequence shown here is derived from an EMBL/GenBank/DDBJ whole genome shotgun (WGS) entry which is preliminary data.</text>
</comment>
<feature type="domain" description="RNase H type-1" evidence="1">
    <location>
        <begin position="1"/>
        <end position="129"/>
    </location>
</feature>
<dbReference type="PANTHER" id="PTHR48475">
    <property type="entry name" value="RIBONUCLEASE H"/>
    <property type="match status" value="1"/>
</dbReference>
<dbReference type="InterPro" id="IPR012337">
    <property type="entry name" value="RNaseH-like_sf"/>
</dbReference>
<dbReference type="Proteomes" id="UP001314903">
    <property type="component" value="Unassembled WGS sequence"/>
</dbReference>
<name>A0ABS4KF35_9FIRM</name>
<evidence type="ECO:0000313" key="3">
    <source>
        <dbReference type="Proteomes" id="UP001314903"/>
    </source>
</evidence>
<gene>
    <name evidence="2" type="ORF">J2Z35_000173</name>
</gene>
<dbReference type="Pfam" id="PF13456">
    <property type="entry name" value="RVT_3"/>
    <property type="match status" value="1"/>
</dbReference>
<evidence type="ECO:0000313" key="2">
    <source>
        <dbReference type="EMBL" id="MBP2026384.1"/>
    </source>
</evidence>
<dbReference type="InterPro" id="IPR002156">
    <property type="entry name" value="RNaseH_domain"/>
</dbReference>
<dbReference type="RefSeq" id="WP_209658370.1">
    <property type="nucleotide sequence ID" value="NZ_JAGGLI010000001.1"/>
</dbReference>
<keyword evidence="3" id="KW-1185">Reference proteome</keyword>
<dbReference type="PANTHER" id="PTHR48475:SF1">
    <property type="entry name" value="RNASE H TYPE-1 DOMAIN-CONTAINING PROTEIN"/>
    <property type="match status" value="1"/>
</dbReference>
<organism evidence="2 3">
    <name type="scientific">Acetoanaerobium pronyense</name>
    <dbReference type="NCBI Taxonomy" id="1482736"/>
    <lineage>
        <taxon>Bacteria</taxon>
        <taxon>Bacillati</taxon>
        <taxon>Bacillota</taxon>
        <taxon>Clostridia</taxon>
        <taxon>Peptostreptococcales</taxon>
        <taxon>Filifactoraceae</taxon>
        <taxon>Acetoanaerobium</taxon>
    </lineage>
</organism>
<dbReference type="InterPro" id="IPR036397">
    <property type="entry name" value="RNaseH_sf"/>
</dbReference>
<evidence type="ECO:0000259" key="1">
    <source>
        <dbReference type="PROSITE" id="PS50879"/>
    </source>
</evidence>
<reference evidence="2 3" key="1">
    <citation type="submission" date="2021-03" db="EMBL/GenBank/DDBJ databases">
        <title>Genomic Encyclopedia of Type Strains, Phase IV (KMG-IV): sequencing the most valuable type-strain genomes for metagenomic binning, comparative biology and taxonomic classification.</title>
        <authorList>
            <person name="Goeker M."/>
        </authorList>
    </citation>
    <scope>NUCLEOTIDE SEQUENCE [LARGE SCALE GENOMIC DNA]</scope>
    <source>
        <strain evidence="2 3">DSM 27512</strain>
    </source>
</reference>
<protein>
    <submittedName>
        <fullName evidence="2">Ribonuclease HI</fullName>
    </submittedName>
</protein>
<sequence length="213" mass="24373">MMTTLFSDGGSRGNPGEAAIGYVIKQNDKTLYTRGELIGIATNNYAEYIALLQGTQKAILLGAKNLNIYMDSELIVKQIKGEYKVKNEELKQVYLKVIEEFKKLESYNITHIKRELNKEADKALNIALDTKEIYEKSFVLDNEVTINEQDFFEEIKKDMLDNGFENIEINVNDDLIIISVSKSQLIDFLNSKVCSKTKKRLIELGYKRITVEI</sequence>